<sequence length="106" mass="11475">MTKMTEATYFILAALLEAPLHGYGIIKRAGEQSAGRVKLAVGTLYGALDRLAEAGLVVVDREEVVDGRPRRYYRITDDGVTAVREEAVRLQQAARVVTGQIAVMGA</sequence>
<dbReference type="PANTHER" id="PTHR33169:SF13">
    <property type="entry name" value="PADR-FAMILY TRANSCRIPTIONAL REGULATOR"/>
    <property type="match status" value="1"/>
</dbReference>
<name>A0A5M3WNR0_9ACTN</name>
<dbReference type="OrthoDB" id="122286at2"/>
<organism evidence="2 3">
    <name type="scientific">Acrocarpospora macrocephala</name>
    <dbReference type="NCBI Taxonomy" id="150177"/>
    <lineage>
        <taxon>Bacteria</taxon>
        <taxon>Bacillati</taxon>
        <taxon>Actinomycetota</taxon>
        <taxon>Actinomycetes</taxon>
        <taxon>Streptosporangiales</taxon>
        <taxon>Streptosporangiaceae</taxon>
        <taxon>Acrocarpospora</taxon>
    </lineage>
</organism>
<gene>
    <name evidence="2" type="ORF">Amac_037670</name>
</gene>
<evidence type="ECO:0000259" key="1">
    <source>
        <dbReference type="Pfam" id="PF03551"/>
    </source>
</evidence>
<dbReference type="RefSeq" id="WP_155355629.1">
    <property type="nucleotide sequence ID" value="NZ_BAAAHL010000055.1"/>
</dbReference>
<comment type="caution">
    <text evidence="2">The sequence shown here is derived from an EMBL/GenBank/DDBJ whole genome shotgun (WGS) entry which is preliminary data.</text>
</comment>
<dbReference type="Proteomes" id="UP000331127">
    <property type="component" value="Unassembled WGS sequence"/>
</dbReference>
<dbReference type="PANTHER" id="PTHR33169">
    <property type="entry name" value="PADR-FAMILY TRANSCRIPTIONAL REGULATOR"/>
    <property type="match status" value="1"/>
</dbReference>
<dbReference type="SUPFAM" id="SSF46785">
    <property type="entry name" value="Winged helix' DNA-binding domain"/>
    <property type="match status" value="1"/>
</dbReference>
<dbReference type="InterPro" id="IPR005149">
    <property type="entry name" value="Tscrpt_reg_PadR_N"/>
</dbReference>
<reference evidence="2 3" key="1">
    <citation type="submission" date="2019-10" db="EMBL/GenBank/DDBJ databases">
        <title>Whole genome shotgun sequence of Acrocarpospora macrocephala NBRC 16266.</title>
        <authorList>
            <person name="Ichikawa N."/>
            <person name="Kimura A."/>
            <person name="Kitahashi Y."/>
            <person name="Komaki H."/>
            <person name="Oguchi A."/>
        </authorList>
    </citation>
    <scope>NUCLEOTIDE SEQUENCE [LARGE SCALE GENOMIC DNA]</scope>
    <source>
        <strain evidence="2 3">NBRC 16266</strain>
    </source>
</reference>
<accession>A0A5M3WNR0</accession>
<keyword evidence="3" id="KW-1185">Reference proteome</keyword>
<dbReference type="InterPro" id="IPR036390">
    <property type="entry name" value="WH_DNA-bd_sf"/>
</dbReference>
<dbReference type="Pfam" id="PF03551">
    <property type="entry name" value="PadR"/>
    <property type="match status" value="1"/>
</dbReference>
<dbReference type="AlphaFoldDB" id="A0A5M3WNR0"/>
<protein>
    <submittedName>
        <fullName evidence="2">PadR family transcriptional regulator</fullName>
    </submittedName>
</protein>
<evidence type="ECO:0000313" key="2">
    <source>
        <dbReference type="EMBL" id="GES10170.1"/>
    </source>
</evidence>
<proteinExistence type="predicted"/>
<dbReference type="InterPro" id="IPR052509">
    <property type="entry name" value="Metal_resp_DNA-bind_regulator"/>
</dbReference>
<evidence type="ECO:0000313" key="3">
    <source>
        <dbReference type="Proteomes" id="UP000331127"/>
    </source>
</evidence>
<dbReference type="Gene3D" id="1.10.10.10">
    <property type="entry name" value="Winged helix-like DNA-binding domain superfamily/Winged helix DNA-binding domain"/>
    <property type="match status" value="1"/>
</dbReference>
<feature type="domain" description="Transcription regulator PadR N-terminal" evidence="1">
    <location>
        <begin position="11"/>
        <end position="84"/>
    </location>
</feature>
<dbReference type="InterPro" id="IPR036388">
    <property type="entry name" value="WH-like_DNA-bd_sf"/>
</dbReference>
<dbReference type="EMBL" id="BLAE01000019">
    <property type="protein sequence ID" value="GES10170.1"/>
    <property type="molecule type" value="Genomic_DNA"/>
</dbReference>